<dbReference type="Proteomes" id="UP000268623">
    <property type="component" value="Unassembled WGS sequence"/>
</dbReference>
<reference evidence="1 2" key="1">
    <citation type="submission" date="2018-08" db="EMBL/GenBank/DDBJ databases">
        <title>Genome sequence of Methylocystis hirsuta CSC1, a methanotroph able to accumulate PHAs.</title>
        <authorList>
            <person name="Bordel S."/>
            <person name="Rodriguez E."/>
            <person name="Gancedo J."/>
            <person name="Munoz R."/>
        </authorList>
    </citation>
    <scope>NUCLEOTIDE SEQUENCE [LARGE SCALE GENOMIC DNA]</scope>
    <source>
        <strain evidence="1 2">CSC1</strain>
    </source>
</reference>
<organism evidence="1 2">
    <name type="scientific">Methylocystis hirsuta</name>
    <dbReference type="NCBI Taxonomy" id="369798"/>
    <lineage>
        <taxon>Bacteria</taxon>
        <taxon>Pseudomonadati</taxon>
        <taxon>Pseudomonadota</taxon>
        <taxon>Alphaproteobacteria</taxon>
        <taxon>Hyphomicrobiales</taxon>
        <taxon>Methylocystaceae</taxon>
        <taxon>Methylocystis</taxon>
    </lineage>
</organism>
<dbReference type="EMBL" id="QWDD01000001">
    <property type="protein sequence ID" value="RNJ48741.1"/>
    <property type="molecule type" value="Genomic_DNA"/>
</dbReference>
<accession>A0A3M9XLA6</accession>
<dbReference type="Pfam" id="PF10604">
    <property type="entry name" value="Polyketide_cyc2"/>
    <property type="match status" value="1"/>
</dbReference>
<name>A0A3M9XLA6_9HYPH</name>
<comment type="caution">
    <text evidence="1">The sequence shown here is derived from an EMBL/GenBank/DDBJ whole genome shotgun (WGS) entry which is preliminary data.</text>
</comment>
<keyword evidence="2" id="KW-1185">Reference proteome</keyword>
<dbReference type="AlphaFoldDB" id="A0A3M9XLA6"/>
<dbReference type="CDD" id="cd07818">
    <property type="entry name" value="SRPBCC_1"/>
    <property type="match status" value="1"/>
</dbReference>
<dbReference type="Gene3D" id="3.30.530.20">
    <property type="match status" value="1"/>
</dbReference>
<sequence>MLIFFACLVGLLGAVLFYASTKSDSCQFSRSIHISAPPEKIFPLIDDPRAMNEWNPFVKADPNIKLSYSGPASGVGAANDFDGNNKVGAGRAEIVESAPWSKVVVALRMDRPMKCENRVEFTIVPNGNGSDVTWAMSGKQPFIGKLFSVFVNTEKMVSSAFETGLADLKARAEA</sequence>
<dbReference type="RefSeq" id="WP_123174737.1">
    <property type="nucleotide sequence ID" value="NZ_QWDD01000001.1"/>
</dbReference>
<evidence type="ECO:0000313" key="2">
    <source>
        <dbReference type="Proteomes" id="UP000268623"/>
    </source>
</evidence>
<gene>
    <name evidence="1" type="ORF">D1O30_02945</name>
</gene>
<evidence type="ECO:0008006" key="3">
    <source>
        <dbReference type="Google" id="ProtNLM"/>
    </source>
</evidence>
<dbReference type="InterPro" id="IPR019587">
    <property type="entry name" value="Polyketide_cyclase/dehydratase"/>
</dbReference>
<protein>
    <recommendedName>
        <fullName evidence="3">Polyketide cyclase</fullName>
    </recommendedName>
</protein>
<dbReference type="OrthoDB" id="9807923at2"/>
<proteinExistence type="predicted"/>
<dbReference type="InterPro" id="IPR023393">
    <property type="entry name" value="START-like_dom_sf"/>
</dbReference>
<evidence type="ECO:0000313" key="1">
    <source>
        <dbReference type="EMBL" id="RNJ48741.1"/>
    </source>
</evidence>
<dbReference type="SUPFAM" id="SSF55961">
    <property type="entry name" value="Bet v1-like"/>
    <property type="match status" value="1"/>
</dbReference>